<dbReference type="EnsemblMetazoa" id="XM_031929114">
    <property type="protein sequence ID" value="XP_031784974"/>
    <property type="gene ID" value="LOC116417194"/>
</dbReference>
<dbReference type="RefSeq" id="XP_031784974.1">
    <property type="nucleotide sequence ID" value="XM_031929114.1"/>
</dbReference>
<reference evidence="1" key="1">
    <citation type="submission" date="2021-01" db="UniProtKB">
        <authorList>
            <consortium name="EnsemblMetazoa"/>
        </authorList>
    </citation>
    <scope>IDENTIFICATION</scope>
</reference>
<accession>A0A7M7QDP4</accession>
<dbReference type="InParanoid" id="A0A7M7QDP4"/>
<organism evidence="1 2">
    <name type="scientific">Nasonia vitripennis</name>
    <name type="common">Parasitic wasp</name>
    <dbReference type="NCBI Taxonomy" id="7425"/>
    <lineage>
        <taxon>Eukaryota</taxon>
        <taxon>Metazoa</taxon>
        <taxon>Ecdysozoa</taxon>
        <taxon>Arthropoda</taxon>
        <taxon>Hexapoda</taxon>
        <taxon>Insecta</taxon>
        <taxon>Pterygota</taxon>
        <taxon>Neoptera</taxon>
        <taxon>Endopterygota</taxon>
        <taxon>Hymenoptera</taxon>
        <taxon>Apocrita</taxon>
        <taxon>Proctotrupomorpha</taxon>
        <taxon>Chalcidoidea</taxon>
        <taxon>Pteromalidae</taxon>
        <taxon>Pteromalinae</taxon>
        <taxon>Nasonia</taxon>
    </lineage>
</organism>
<evidence type="ECO:0000313" key="2">
    <source>
        <dbReference type="Proteomes" id="UP000002358"/>
    </source>
</evidence>
<sequence>MSTDKIFYACLRYVDDKWKYYYAPVSSIFDKRHDKMHIRPKNLDDFDPKHRYQVLWNFENTSLDESNFISNEFYETFIICLAETKKDAQIKGETKTKRLIMPKKLSSTDSSESVCDDEDDKVHKSQCTKKFKQQILINSRTTINQENEEAFMSSSNTINGKLNLEPKVLINRIQKENRSCYASKKEHPECAVKFLKEFKPKLYRMYKKKGFDLESVIPERYRKYQMLRYDKMWIICR</sequence>
<protein>
    <submittedName>
        <fullName evidence="1">Uncharacterized protein</fullName>
    </submittedName>
</protein>
<dbReference type="KEGG" id="nvi:116417194"/>
<keyword evidence="2" id="KW-1185">Reference proteome</keyword>
<evidence type="ECO:0000313" key="1">
    <source>
        <dbReference type="EnsemblMetazoa" id="XP_031784974"/>
    </source>
</evidence>
<dbReference type="GeneID" id="116417194"/>
<proteinExistence type="predicted"/>
<dbReference type="AlphaFoldDB" id="A0A7M7QDP4"/>
<dbReference type="Proteomes" id="UP000002358">
    <property type="component" value="Chromosome 4"/>
</dbReference>
<name>A0A7M7QDP4_NASVI</name>